<dbReference type="AlphaFoldDB" id="A0A3B3CT03"/>
<organism evidence="1 2">
    <name type="scientific">Oryzias melastigma</name>
    <name type="common">Marine medaka</name>
    <dbReference type="NCBI Taxonomy" id="30732"/>
    <lineage>
        <taxon>Eukaryota</taxon>
        <taxon>Metazoa</taxon>
        <taxon>Chordata</taxon>
        <taxon>Craniata</taxon>
        <taxon>Vertebrata</taxon>
        <taxon>Euteleostomi</taxon>
        <taxon>Actinopterygii</taxon>
        <taxon>Neopterygii</taxon>
        <taxon>Teleostei</taxon>
        <taxon>Neoteleostei</taxon>
        <taxon>Acanthomorphata</taxon>
        <taxon>Ovalentaria</taxon>
        <taxon>Atherinomorphae</taxon>
        <taxon>Beloniformes</taxon>
        <taxon>Adrianichthyidae</taxon>
        <taxon>Oryziinae</taxon>
        <taxon>Oryzias</taxon>
    </lineage>
</organism>
<reference evidence="1" key="2">
    <citation type="submission" date="2025-09" db="UniProtKB">
        <authorList>
            <consortium name="Ensembl"/>
        </authorList>
    </citation>
    <scope>IDENTIFICATION</scope>
</reference>
<dbReference type="Proteomes" id="UP000261560">
    <property type="component" value="Unplaced"/>
</dbReference>
<evidence type="ECO:0000313" key="2">
    <source>
        <dbReference type="Proteomes" id="UP000261560"/>
    </source>
</evidence>
<protein>
    <submittedName>
        <fullName evidence="1">Uncharacterized protein</fullName>
    </submittedName>
</protein>
<sequence>TEGMNNCSKEFKRFIGYEKKIVHPCIDPIDSPLCLGVKSDLALPAIASIGEEIHAGGTCHRGTDERERRILEVFFLSDLKMNFKFFYVNY</sequence>
<reference evidence="1" key="1">
    <citation type="submission" date="2025-08" db="UniProtKB">
        <authorList>
            <consortium name="Ensembl"/>
        </authorList>
    </citation>
    <scope>IDENTIFICATION</scope>
</reference>
<proteinExistence type="predicted"/>
<keyword evidence="2" id="KW-1185">Reference proteome</keyword>
<accession>A0A3B3CT03</accession>
<dbReference type="PaxDb" id="30732-ENSOMEP00000020244"/>
<dbReference type="Ensembl" id="ENSOMET00000029702.1">
    <property type="protein sequence ID" value="ENSOMEP00000020244.1"/>
    <property type="gene ID" value="ENSOMEG00000022088.1"/>
</dbReference>
<evidence type="ECO:0000313" key="1">
    <source>
        <dbReference type="Ensembl" id="ENSOMEP00000020244.1"/>
    </source>
</evidence>
<name>A0A3B3CT03_ORYME</name>